<accession>A0ABW5RZ83</accession>
<dbReference type="InterPro" id="IPR051278">
    <property type="entry name" value="HdrB/HdrD_reductase"/>
</dbReference>
<dbReference type="PANTHER" id="PTHR42947:SF1">
    <property type="entry name" value="COB--COM HETERODISULFIDE REDUCTASE SUBUNIT B 1"/>
    <property type="match status" value="1"/>
</dbReference>
<dbReference type="RefSeq" id="WP_381530545.1">
    <property type="nucleotide sequence ID" value="NZ_JBHUMQ010000001.1"/>
</dbReference>
<dbReference type="Proteomes" id="UP001597399">
    <property type="component" value="Unassembled WGS sequence"/>
</dbReference>
<gene>
    <name evidence="1" type="ORF">ACFSUE_00980</name>
</gene>
<organism evidence="1 2">
    <name type="scientific">Sporolactobacillus shoreicorticis</name>
    <dbReference type="NCBI Taxonomy" id="1923877"/>
    <lineage>
        <taxon>Bacteria</taxon>
        <taxon>Bacillati</taxon>
        <taxon>Bacillota</taxon>
        <taxon>Bacilli</taxon>
        <taxon>Bacillales</taxon>
        <taxon>Sporolactobacillaceae</taxon>
        <taxon>Sporolactobacillus</taxon>
    </lineage>
</organism>
<name>A0ABW5RZ83_9BACL</name>
<dbReference type="PANTHER" id="PTHR42947">
    <property type="entry name" value="COB--COM HETERODISULFIDE REDUCTASE SUBUNIT B 1"/>
    <property type="match status" value="1"/>
</dbReference>
<dbReference type="EMBL" id="JBHUMQ010000001">
    <property type="protein sequence ID" value="MFD2692222.1"/>
    <property type="molecule type" value="Genomic_DNA"/>
</dbReference>
<proteinExistence type="predicted"/>
<dbReference type="Gene3D" id="1.20.1050.140">
    <property type="match status" value="1"/>
</dbReference>
<evidence type="ECO:0000313" key="2">
    <source>
        <dbReference type="Proteomes" id="UP001597399"/>
    </source>
</evidence>
<sequence length="114" mass="12957">MWNTCTLMLRTAKKQIDGSKFLKEKVNQALKRAGMQYQGTTEITHLLWLLLEDYGLKQLKEKVVRPLTGLTVADFYGCHILMPPQIMGFENPANPQSMEMVAEVLGAKIVNFDQ</sequence>
<keyword evidence="2" id="KW-1185">Reference proteome</keyword>
<comment type="caution">
    <text evidence="1">The sequence shown here is derived from an EMBL/GenBank/DDBJ whole genome shotgun (WGS) entry which is preliminary data.</text>
</comment>
<reference evidence="2" key="1">
    <citation type="journal article" date="2019" name="Int. J. Syst. Evol. Microbiol.">
        <title>The Global Catalogue of Microorganisms (GCM) 10K type strain sequencing project: providing services to taxonomists for standard genome sequencing and annotation.</title>
        <authorList>
            <consortium name="The Broad Institute Genomics Platform"/>
            <consortium name="The Broad Institute Genome Sequencing Center for Infectious Disease"/>
            <person name="Wu L."/>
            <person name="Ma J."/>
        </authorList>
    </citation>
    <scope>NUCLEOTIDE SEQUENCE [LARGE SCALE GENOMIC DNA]</scope>
    <source>
        <strain evidence="2">TISTR 2466</strain>
    </source>
</reference>
<protein>
    <submittedName>
        <fullName evidence="1">Uncharacterized protein</fullName>
    </submittedName>
</protein>
<evidence type="ECO:0000313" key="1">
    <source>
        <dbReference type="EMBL" id="MFD2692222.1"/>
    </source>
</evidence>